<keyword evidence="9" id="KW-1185">Reference proteome</keyword>
<evidence type="ECO:0000256" key="4">
    <source>
        <dbReference type="ARBA" id="ARBA00022807"/>
    </source>
</evidence>
<dbReference type="Pfam" id="PF00648">
    <property type="entry name" value="Peptidase_C2"/>
    <property type="match status" value="1"/>
</dbReference>
<dbReference type="EMBL" id="PXXK01000106">
    <property type="protein sequence ID" value="RFN51410.1"/>
    <property type="molecule type" value="Genomic_DNA"/>
</dbReference>
<evidence type="ECO:0000259" key="7">
    <source>
        <dbReference type="PROSITE" id="PS50203"/>
    </source>
</evidence>
<dbReference type="InterPro" id="IPR022684">
    <property type="entry name" value="Calpain_cysteine_protease"/>
</dbReference>
<dbReference type="PANTHER" id="PTHR10183">
    <property type="entry name" value="CALPAIN"/>
    <property type="match status" value="1"/>
</dbReference>
<feature type="active site" evidence="5">
    <location>
        <position position="276"/>
    </location>
</feature>
<proteinExistence type="inferred from homology"/>
<dbReference type="SMART" id="SM00230">
    <property type="entry name" value="CysPc"/>
    <property type="match status" value="1"/>
</dbReference>
<organism evidence="8 9">
    <name type="scientific">Fusarium flagelliforme</name>
    <dbReference type="NCBI Taxonomy" id="2675880"/>
    <lineage>
        <taxon>Eukaryota</taxon>
        <taxon>Fungi</taxon>
        <taxon>Dikarya</taxon>
        <taxon>Ascomycota</taxon>
        <taxon>Pezizomycotina</taxon>
        <taxon>Sordariomycetes</taxon>
        <taxon>Hypocreomycetidae</taxon>
        <taxon>Hypocreales</taxon>
        <taxon>Nectriaceae</taxon>
        <taxon>Fusarium</taxon>
        <taxon>Fusarium incarnatum-equiseti species complex</taxon>
    </lineage>
</organism>
<evidence type="ECO:0000256" key="3">
    <source>
        <dbReference type="ARBA" id="ARBA00022801"/>
    </source>
</evidence>
<protein>
    <recommendedName>
        <fullName evidence="7">Calpain catalytic domain-containing protein</fullName>
    </recommendedName>
</protein>
<evidence type="ECO:0000313" key="8">
    <source>
        <dbReference type="EMBL" id="RFN51410.1"/>
    </source>
</evidence>
<keyword evidence="2" id="KW-0645">Protease</keyword>
<sequence length="321" mass="35841">MKLSRPPTPALGLANRSGDALDPQANILEFWSRLHSELLKKVTSVFPSKISHPSLPKNTYHSYPFFIFQNYELAVQHCHAQVQSIIEQCKHNNTKFRDPEFDIETDFAAGSNNYLFGLAKGCAANVGKSLLRMSSRYFKNSKDDDDALMPEPDFDTDIFDATGHKARSHRKQKQCGSEALFFAKCGDPNETWLPLLEKAQYAKVHGDYQALDGGWTGAAMEDLTGGITNVIASNSILYKERLWDELLCSRSDDGHLIFALSSGPGDKHNNGLVLSHAYSVLEAVEMEKQHGGIIRLVKIRFVLFDFVYKVALFLSCKSTTG</sequence>
<evidence type="ECO:0000256" key="6">
    <source>
        <dbReference type="PROSITE-ProRule" id="PRU00239"/>
    </source>
</evidence>
<feature type="domain" description="Calpain catalytic" evidence="7">
    <location>
        <begin position="146"/>
        <end position="300"/>
    </location>
</feature>
<comment type="caution">
    <text evidence="6">Lacks conserved residue(s) required for the propagation of feature annotation.</text>
</comment>
<dbReference type="AlphaFoldDB" id="A0A395MUH8"/>
<evidence type="ECO:0000256" key="2">
    <source>
        <dbReference type="ARBA" id="ARBA00022670"/>
    </source>
</evidence>
<evidence type="ECO:0000256" key="1">
    <source>
        <dbReference type="ARBA" id="ARBA00007623"/>
    </source>
</evidence>
<dbReference type="SUPFAM" id="SSF54001">
    <property type="entry name" value="Cysteine proteinases"/>
    <property type="match status" value="1"/>
</dbReference>
<dbReference type="Gene3D" id="3.90.70.10">
    <property type="entry name" value="Cysteine proteinases"/>
    <property type="match status" value="1"/>
</dbReference>
<comment type="caution">
    <text evidence="8">The sequence shown here is derived from an EMBL/GenBank/DDBJ whole genome shotgun (WGS) entry which is preliminary data.</text>
</comment>
<dbReference type="InterPro" id="IPR001300">
    <property type="entry name" value="Peptidase_C2_calpain_cat"/>
</dbReference>
<evidence type="ECO:0000256" key="5">
    <source>
        <dbReference type="PIRSR" id="PIRSR622684-1"/>
    </source>
</evidence>
<name>A0A395MUH8_9HYPO</name>
<comment type="similarity">
    <text evidence="1">Belongs to the peptidase C2 family.</text>
</comment>
<dbReference type="GO" id="GO:0006508">
    <property type="term" value="P:proteolysis"/>
    <property type="evidence" value="ECO:0007669"/>
    <property type="project" value="UniProtKB-KW"/>
</dbReference>
<keyword evidence="4" id="KW-0788">Thiol protease</keyword>
<dbReference type="STRING" id="2594813.A0A395MUH8"/>
<evidence type="ECO:0000313" key="9">
    <source>
        <dbReference type="Proteomes" id="UP000265631"/>
    </source>
</evidence>
<dbReference type="PROSITE" id="PS50203">
    <property type="entry name" value="CALPAIN_CAT"/>
    <property type="match status" value="1"/>
</dbReference>
<dbReference type="InterPro" id="IPR038765">
    <property type="entry name" value="Papain-like_cys_pep_sf"/>
</dbReference>
<reference evidence="8 9" key="1">
    <citation type="journal article" date="2018" name="PLoS Pathog.">
        <title>Evolution of structural diversity of trichothecenes, a family of toxins produced by plant pathogenic and entomopathogenic fungi.</title>
        <authorList>
            <person name="Proctor R.H."/>
            <person name="McCormick S.P."/>
            <person name="Kim H.S."/>
            <person name="Cardoza R.E."/>
            <person name="Stanley A.M."/>
            <person name="Lindo L."/>
            <person name="Kelly A."/>
            <person name="Brown D.W."/>
            <person name="Lee T."/>
            <person name="Vaughan M.M."/>
            <person name="Alexander N.J."/>
            <person name="Busman M."/>
            <person name="Gutierrez S."/>
        </authorList>
    </citation>
    <scope>NUCLEOTIDE SEQUENCE [LARGE SCALE GENOMIC DNA]</scope>
    <source>
        <strain evidence="8 9">NRRL 13405</strain>
    </source>
</reference>
<dbReference type="Proteomes" id="UP000265631">
    <property type="component" value="Unassembled WGS sequence"/>
</dbReference>
<accession>A0A395MUH8</accession>
<keyword evidence="3" id="KW-0378">Hydrolase</keyword>
<dbReference type="GO" id="GO:0004198">
    <property type="term" value="F:calcium-dependent cysteine-type endopeptidase activity"/>
    <property type="evidence" value="ECO:0007669"/>
    <property type="project" value="InterPro"/>
</dbReference>
<dbReference type="PANTHER" id="PTHR10183:SF379">
    <property type="entry name" value="CALPAIN-5"/>
    <property type="match status" value="1"/>
</dbReference>
<gene>
    <name evidence="8" type="ORF">FIE12Z_4321</name>
</gene>